<keyword evidence="4" id="KW-1003">Cell membrane</keyword>
<dbReference type="InterPro" id="IPR000515">
    <property type="entry name" value="MetI-like"/>
</dbReference>
<feature type="transmembrane region" description="Helical" evidence="8">
    <location>
        <begin position="17"/>
        <end position="42"/>
    </location>
</feature>
<name>A0A7H9C0A1_PARPN</name>
<dbReference type="EMBL" id="CP058692">
    <property type="protein sequence ID" value="QLH17037.1"/>
    <property type="molecule type" value="Genomic_DNA"/>
</dbReference>
<comment type="subcellular location">
    <subcellularLocation>
        <location evidence="1 8">Cell membrane</location>
        <topology evidence="1 8">Multi-pass membrane protein</topology>
    </subcellularLocation>
</comment>
<dbReference type="GO" id="GO:0055085">
    <property type="term" value="P:transmembrane transport"/>
    <property type="evidence" value="ECO:0007669"/>
    <property type="project" value="InterPro"/>
</dbReference>
<feature type="transmembrane region" description="Helical" evidence="8">
    <location>
        <begin position="62"/>
        <end position="85"/>
    </location>
</feature>
<dbReference type="Proteomes" id="UP000509322">
    <property type="component" value="Plasmid unnamed2"/>
</dbReference>
<sequence>MTGALVHLRGPRATGMLLTAPAAMLLLVLFFYPLATLFLTTLHPDNIENYARVVSSGTYMQVFLNTLRLALIVTVIDLVIAYPLAFYMCRLTGGSRMVAFFLLLIPLWTSQLVRTYAWMVLLGRNGPINSALMALGLTDTPLRLSNSEFAVVIGMVHILLPYMVLPIYSSASKIDRSLLEASRGLGAGAFSTLTRVLIPLTIHGVLAGVSLVLVLSLGVFIMPALLGGGRVPVIPLLIEQQAGSFLNWAMAGTFCVILLAMVLVIFWLIKLSTRLLVRGRVHA</sequence>
<proteinExistence type="inferred from homology"/>
<dbReference type="CDD" id="cd06261">
    <property type="entry name" value="TM_PBP2"/>
    <property type="match status" value="1"/>
</dbReference>
<feature type="transmembrane region" description="Helical" evidence="8">
    <location>
        <begin position="97"/>
        <end position="117"/>
    </location>
</feature>
<dbReference type="AlphaFoldDB" id="A0A7H9C0A1"/>
<evidence type="ECO:0000256" key="8">
    <source>
        <dbReference type="RuleBase" id="RU363032"/>
    </source>
</evidence>
<evidence type="ECO:0000256" key="3">
    <source>
        <dbReference type="ARBA" id="ARBA00022448"/>
    </source>
</evidence>
<dbReference type="Pfam" id="PF00528">
    <property type="entry name" value="BPD_transp_1"/>
    <property type="match status" value="1"/>
</dbReference>
<keyword evidence="7 8" id="KW-0472">Membrane</keyword>
<protein>
    <submittedName>
        <fullName evidence="10">ABC transporter permease</fullName>
    </submittedName>
</protein>
<evidence type="ECO:0000256" key="2">
    <source>
        <dbReference type="ARBA" id="ARBA00007069"/>
    </source>
</evidence>
<dbReference type="PANTHER" id="PTHR42929:SF5">
    <property type="entry name" value="ABC TRANSPORTER PERMEASE PROTEIN"/>
    <property type="match status" value="1"/>
</dbReference>
<keyword evidence="6 8" id="KW-1133">Transmembrane helix</keyword>
<organism evidence="10 11">
    <name type="scientific">Paracoccus pantotrophus</name>
    <name type="common">Thiosphaera pantotropha</name>
    <dbReference type="NCBI Taxonomy" id="82367"/>
    <lineage>
        <taxon>Bacteria</taxon>
        <taxon>Pseudomonadati</taxon>
        <taxon>Pseudomonadota</taxon>
        <taxon>Alphaproteobacteria</taxon>
        <taxon>Rhodobacterales</taxon>
        <taxon>Paracoccaceae</taxon>
        <taxon>Paracoccus</taxon>
    </lineage>
</organism>
<evidence type="ECO:0000256" key="7">
    <source>
        <dbReference type="ARBA" id="ARBA00023136"/>
    </source>
</evidence>
<dbReference type="RefSeq" id="WP_179922365.1">
    <property type="nucleotide sequence ID" value="NZ_CP058692.1"/>
</dbReference>
<gene>
    <name evidence="10" type="ORF">HYQ43_22695</name>
</gene>
<keyword evidence="10" id="KW-0614">Plasmid</keyword>
<feature type="domain" description="ABC transmembrane type-1" evidence="9">
    <location>
        <begin position="63"/>
        <end position="269"/>
    </location>
</feature>
<evidence type="ECO:0000256" key="1">
    <source>
        <dbReference type="ARBA" id="ARBA00004651"/>
    </source>
</evidence>
<evidence type="ECO:0000256" key="5">
    <source>
        <dbReference type="ARBA" id="ARBA00022692"/>
    </source>
</evidence>
<dbReference type="GO" id="GO:0005886">
    <property type="term" value="C:plasma membrane"/>
    <property type="evidence" value="ECO:0007669"/>
    <property type="project" value="UniProtKB-SubCell"/>
</dbReference>
<feature type="transmembrane region" description="Helical" evidence="8">
    <location>
        <begin position="245"/>
        <end position="269"/>
    </location>
</feature>
<dbReference type="SUPFAM" id="SSF161098">
    <property type="entry name" value="MetI-like"/>
    <property type="match status" value="1"/>
</dbReference>
<evidence type="ECO:0000313" key="11">
    <source>
        <dbReference type="Proteomes" id="UP000509322"/>
    </source>
</evidence>
<feature type="transmembrane region" description="Helical" evidence="8">
    <location>
        <begin position="205"/>
        <end position="225"/>
    </location>
</feature>
<evidence type="ECO:0000313" key="10">
    <source>
        <dbReference type="EMBL" id="QLH17037.1"/>
    </source>
</evidence>
<dbReference type="PROSITE" id="PS50928">
    <property type="entry name" value="ABC_TM1"/>
    <property type="match status" value="1"/>
</dbReference>
<geneLocation type="plasmid" evidence="10 11">
    <name>unnamed2</name>
</geneLocation>
<dbReference type="PANTHER" id="PTHR42929">
    <property type="entry name" value="INNER MEMBRANE ABC TRANSPORTER PERMEASE PROTEIN YDCU-RELATED-RELATED"/>
    <property type="match status" value="1"/>
</dbReference>
<keyword evidence="3 8" id="KW-0813">Transport</keyword>
<evidence type="ECO:0000256" key="4">
    <source>
        <dbReference type="ARBA" id="ARBA00022475"/>
    </source>
</evidence>
<comment type="similarity">
    <text evidence="2">Belongs to the binding-protein-dependent transport system permease family. CysTW subfamily.</text>
</comment>
<evidence type="ECO:0000256" key="6">
    <source>
        <dbReference type="ARBA" id="ARBA00022989"/>
    </source>
</evidence>
<dbReference type="InterPro" id="IPR035906">
    <property type="entry name" value="MetI-like_sf"/>
</dbReference>
<feature type="transmembrane region" description="Helical" evidence="8">
    <location>
        <begin position="149"/>
        <end position="168"/>
    </location>
</feature>
<reference evidence="10 11" key="1">
    <citation type="submission" date="2020-07" db="EMBL/GenBank/DDBJ databases">
        <title>The complete genome of Paracoccus pantotrophus ACCC 10489.</title>
        <authorList>
            <person name="Si Y."/>
        </authorList>
    </citation>
    <scope>NUCLEOTIDE SEQUENCE [LARGE SCALE GENOMIC DNA]</scope>
    <source>
        <strain evidence="10 11">ACCC10489</strain>
        <plasmid evidence="10 11">unnamed2</plasmid>
    </source>
</reference>
<keyword evidence="5 8" id="KW-0812">Transmembrane</keyword>
<evidence type="ECO:0000259" key="9">
    <source>
        <dbReference type="PROSITE" id="PS50928"/>
    </source>
</evidence>
<accession>A0A7H9C0A1</accession>
<dbReference type="Gene3D" id="1.10.3720.10">
    <property type="entry name" value="MetI-like"/>
    <property type="match status" value="1"/>
</dbReference>